<reference evidence="2" key="1">
    <citation type="journal article" date="2019" name="Int. J. Syst. Evol. Microbiol.">
        <title>The Global Catalogue of Microorganisms (GCM) 10K type strain sequencing project: providing services to taxonomists for standard genome sequencing and annotation.</title>
        <authorList>
            <consortium name="The Broad Institute Genomics Platform"/>
            <consortium name="The Broad Institute Genome Sequencing Center for Infectious Disease"/>
            <person name="Wu L."/>
            <person name="Ma J."/>
        </authorList>
    </citation>
    <scope>NUCLEOTIDE SEQUENCE [LARGE SCALE GENOMIC DNA]</scope>
    <source>
        <strain evidence="2">JCM 17137</strain>
    </source>
</reference>
<sequence length="157" mass="18249">MKTQKEAIEEYVEITPGFLKWLYEGGKITGEVVVACALREHSNGNRDETIASLALLLSDEMERVADILASVPEEKGKEDDFWEALLYIDLSLIYERRERLHDPLGKIEDVYSDYDYPPQIAHLVRYMPSERSDSSKDIYDQWAEWLAEAGRRHGKRR</sequence>
<dbReference type="InterPro" id="IPR016630">
    <property type="entry name" value="UCP015278"/>
</dbReference>
<evidence type="ECO:0000313" key="1">
    <source>
        <dbReference type="EMBL" id="GAA3737201.1"/>
    </source>
</evidence>
<proteinExistence type="predicted"/>
<evidence type="ECO:0000313" key="2">
    <source>
        <dbReference type="Proteomes" id="UP001500908"/>
    </source>
</evidence>
<gene>
    <name evidence="1" type="ORF">GCM10022402_16520</name>
</gene>
<organism evidence="1 2">
    <name type="scientific">Salinactinospora qingdaonensis</name>
    <dbReference type="NCBI Taxonomy" id="702744"/>
    <lineage>
        <taxon>Bacteria</taxon>
        <taxon>Bacillati</taxon>
        <taxon>Actinomycetota</taxon>
        <taxon>Actinomycetes</taxon>
        <taxon>Streptosporangiales</taxon>
        <taxon>Nocardiopsidaceae</taxon>
        <taxon>Salinactinospora</taxon>
    </lineage>
</organism>
<keyword evidence="2" id="KW-1185">Reference proteome</keyword>
<dbReference type="Proteomes" id="UP001500908">
    <property type="component" value="Unassembled WGS sequence"/>
</dbReference>
<dbReference type="Pfam" id="PF10004">
    <property type="entry name" value="DUF2247"/>
    <property type="match status" value="1"/>
</dbReference>
<protein>
    <submittedName>
        <fullName evidence="1">DUF2247 family protein</fullName>
    </submittedName>
</protein>
<comment type="caution">
    <text evidence="1">The sequence shown here is derived from an EMBL/GenBank/DDBJ whole genome shotgun (WGS) entry which is preliminary data.</text>
</comment>
<name>A0ABP7FDT1_9ACTN</name>
<dbReference type="EMBL" id="BAABDD010000006">
    <property type="protein sequence ID" value="GAA3737201.1"/>
    <property type="molecule type" value="Genomic_DNA"/>
</dbReference>
<accession>A0ABP7FDT1</accession>